<dbReference type="AlphaFoldDB" id="A0A177KZ66"/>
<evidence type="ECO:0000256" key="2">
    <source>
        <dbReference type="SAM" id="MobiDB-lite"/>
    </source>
</evidence>
<dbReference type="PANTHER" id="PTHR42953:SF8">
    <property type="entry name" value="ZINT DOMAIN-CONTAINING PROTEIN"/>
    <property type="match status" value="1"/>
</dbReference>
<keyword evidence="1" id="KW-0175">Coiled coil</keyword>
<dbReference type="InterPro" id="IPR006127">
    <property type="entry name" value="ZnuA-like"/>
</dbReference>
<proteinExistence type="predicted"/>
<evidence type="ECO:0000313" key="5">
    <source>
        <dbReference type="Proteomes" id="UP000077271"/>
    </source>
</evidence>
<sequence>MKKSVLFFTAVLVTALFLSGCGSTNTTENTNNQAKKDQLTIYTTIFPLEDFAKKIGGDSVKVESIYPPNIDAHTFEPSQKTMVNIAKSDGFIYTGAGLEGFVDKAIEALKNENVKLIEAADGVTFIKGSDEHEDEEDHEDEHVDSEHPDEHASEENHEDEHANEDVHNHTAGEENHNHGDLDPHIWLDPIRAITMAENIKNALVELKPEQKEAFEGNFEELKSELEQLDKEFNNTIQNGKTKEIIVSHAAYGYWNDRYGLKQISIAGLSPTDEPSQKELQTIIKDAREKNVKYVIFEQNVASKITDVVKNEIKAEPLTLHNLESITDQEVKNQEDYVSLMKRNIETLKKALN</sequence>
<accession>A0A177KZ66</accession>
<feature type="region of interest" description="Disordered" evidence="2">
    <location>
        <begin position="130"/>
        <end position="164"/>
    </location>
</feature>
<feature type="chain" id="PRO_5008066509" description="Adhesin" evidence="3">
    <location>
        <begin position="27"/>
        <end position="352"/>
    </location>
</feature>
<name>A0A177KZ66_9BACI</name>
<dbReference type="RefSeq" id="WP_063974752.1">
    <property type="nucleotide sequence ID" value="NZ_LQWZ01000012.1"/>
</dbReference>
<dbReference type="PANTHER" id="PTHR42953">
    <property type="entry name" value="HIGH-AFFINITY ZINC UPTAKE SYSTEM PROTEIN ZNUA-RELATED"/>
    <property type="match status" value="1"/>
</dbReference>
<evidence type="ECO:0008006" key="6">
    <source>
        <dbReference type="Google" id="ProtNLM"/>
    </source>
</evidence>
<keyword evidence="3" id="KW-0732">Signal</keyword>
<reference evidence="4 5" key="1">
    <citation type="submission" date="2016-01" db="EMBL/GenBank/DDBJ databases">
        <title>Investigation of taxonomic status of Bacillus aminovorans.</title>
        <authorList>
            <person name="Verma A."/>
            <person name="Pal Y."/>
            <person name="Krishnamurthi S."/>
        </authorList>
    </citation>
    <scope>NUCLEOTIDE SEQUENCE [LARGE SCALE GENOMIC DNA]</scope>
    <source>
        <strain evidence="4 5">DSM 4337</strain>
    </source>
</reference>
<evidence type="ECO:0000256" key="3">
    <source>
        <dbReference type="SAM" id="SignalP"/>
    </source>
</evidence>
<dbReference type="PROSITE" id="PS51257">
    <property type="entry name" value="PROKAR_LIPOPROTEIN"/>
    <property type="match status" value="1"/>
</dbReference>
<evidence type="ECO:0000313" key="4">
    <source>
        <dbReference type="EMBL" id="OAH57831.1"/>
    </source>
</evidence>
<gene>
    <name evidence="4" type="ORF">AWH48_02120</name>
</gene>
<feature type="coiled-coil region" evidence="1">
    <location>
        <begin position="211"/>
        <end position="238"/>
    </location>
</feature>
<feature type="signal peptide" evidence="3">
    <location>
        <begin position="1"/>
        <end position="26"/>
    </location>
</feature>
<dbReference type="InterPro" id="IPR050492">
    <property type="entry name" value="Bact_metal-bind_prot9"/>
</dbReference>
<dbReference type="Proteomes" id="UP000077271">
    <property type="component" value="Unassembled WGS sequence"/>
</dbReference>
<dbReference type="GO" id="GO:0030001">
    <property type="term" value="P:metal ion transport"/>
    <property type="evidence" value="ECO:0007669"/>
    <property type="project" value="InterPro"/>
</dbReference>
<dbReference type="Pfam" id="PF01297">
    <property type="entry name" value="ZnuA"/>
    <property type="match status" value="1"/>
</dbReference>
<organism evidence="4 5">
    <name type="scientific">Domibacillus aminovorans</name>
    <dbReference type="NCBI Taxonomy" id="29332"/>
    <lineage>
        <taxon>Bacteria</taxon>
        <taxon>Bacillati</taxon>
        <taxon>Bacillota</taxon>
        <taxon>Bacilli</taxon>
        <taxon>Bacillales</taxon>
        <taxon>Bacillaceae</taxon>
        <taxon>Domibacillus</taxon>
    </lineage>
</organism>
<dbReference type="EMBL" id="LQWZ01000012">
    <property type="protein sequence ID" value="OAH57831.1"/>
    <property type="molecule type" value="Genomic_DNA"/>
</dbReference>
<dbReference type="GO" id="GO:0046872">
    <property type="term" value="F:metal ion binding"/>
    <property type="evidence" value="ECO:0007669"/>
    <property type="project" value="InterPro"/>
</dbReference>
<dbReference type="OrthoDB" id="9810636at2"/>
<dbReference type="SUPFAM" id="SSF53807">
    <property type="entry name" value="Helical backbone' metal receptor"/>
    <property type="match status" value="1"/>
</dbReference>
<comment type="caution">
    <text evidence="4">The sequence shown here is derived from an EMBL/GenBank/DDBJ whole genome shotgun (WGS) entry which is preliminary data.</text>
</comment>
<protein>
    <recommendedName>
        <fullName evidence="6">Adhesin</fullName>
    </recommendedName>
</protein>
<evidence type="ECO:0000256" key="1">
    <source>
        <dbReference type="SAM" id="Coils"/>
    </source>
</evidence>
<feature type="compositionally biased region" description="Basic and acidic residues" evidence="2">
    <location>
        <begin position="140"/>
        <end position="164"/>
    </location>
</feature>
<dbReference type="Gene3D" id="3.40.50.1980">
    <property type="entry name" value="Nitrogenase molybdenum iron protein domain"/>
    <property type="match status" value="3"/>
</dbReference>